<feature type="compositionally biased region" description="Basic residues" evidence="1">
    <location>
        <begin position="1"/>
        <end position="12"/>
    </location>
</feature>
<evidence type="ECO:0000313" key="3">
    <source>
        <dbReference type="EMBL" id="CAD9254456.1"/>
    </source>
</evidence>
<evidence type="ECO:0000256" key="1">
    <source>
        <dbReference type="SAM" id="MobiDB-lite"/>
    </source>
</evidence>
<keyword evidence="2" id="KW-1133">Transmembrane helix</keyword>
<protein>
    <submittedName>
        <fullName evidence="3">Uncharacterized protein</fullName>
    </submittedName>
</protein>
<reference evidence="3" key="1">
    <citation type="submission" date="2021-01" db="EMBL/GenBank/DDBJ databases">
        <authorList>
            <person name="Corre E."/>
            <person name="Pelletier E."/>
            <person name="Niang G."/>
            <person name="Scheremetjew M."/>
            <person name="Finn R."/>
            <person name="Kale V."/>
            <person name="Holt S."/>
            <person name="Cochrane G."/>
            <person name="Meng A."/>
            <person name="Brown T."/>
            <person name="Cohen L."/>
        </authorList>
    </citation>
    <scope>NUCLEOTIDE SEQUENCE</scope>
    <source>
        <strain evidence="3">CCMP2877</strain>
    </source>
</reference>
<dbReference type="EMBL" id="HBGJ01019814">
    <property type="protein sequence ID" value="CAD9254456.1"/>
    <property type="molecule type" value="Transcribed_RNA"/>
</dbReference>
<keyword evidence="2" id="KW-0472">Membrane</keyword>
<accession>A0A7S1XPT9</accession>
<keyword evidence="2" id="KW-0812">Transmembrane</keyword>
<sequence>MSSSRGGRRRRGGGGGGGGGSGGGGDAAGSTPLDPGYVRNIQRDPWLQRIVNKVLAFAAFIQVLDAALQIGLGMMSPLRLASNGVVIVWAAVCASEKLDFNHTPYPRVAPLIYAYVTIVLYVLLNVVFFGVEGFGGGRGVLFVGWVLTLGPIGYVIWLVHKADYVVVEKKRSSYEVRDGVPSARLNVIVEPGTGVP</sequence>
<gene>
    <name evidence="3" type="ORF">PPAR1163_LOCUS12823</name>
</gene>
<feature type="transmembrane region" description="Helical" evidence="2">
    <location>
        <begin position="50"/>
        <end position="72"/>
    </location>
</feature>
<evidence type="ECO:0000256" key="2">
    <source>
        <dbReference type="SAM" id="Phobius"/>
    </source>
</evidence>
<feature type="transmembrane region" description="Helical" evidence="2">
    <location>
        <begin position="108"/>
        <end position="128"/>
    </location>
</feature>
<proteinExistence type="predicted"/>
<dbReference type="AlphaFoldDB" id="A0A7S1XPT9"/>
<feature type="region of interest" description="Disordered" evidence="1">
    <location>
        <begin position="1"/>
        <end position="26"/>
    </location>
</feature>
<name>A0A7S1XPT9_9STRA</name>
<feature type="transmembrane region" description="Helical" evidence="2">
    <location>
        <begin position="140"/>
        <end position="160"/>
    </location>
</feature>
<organism evidence="3">
    <name type="scientific">Phaeomonas parva</name>
    <dbReference type="NCBI Taxonomy" id="124430"/>
    <lineage>
        <taxon>Eukaryota</taxon>
        <taxon>Sar</taxon>
        <taxon>Stramenopiles</taxon>
        <taxon>Ochrophyta</taxon>
        <taxon>Pinguiophyceae</taxon>
        <taxon>Pinguiochrysidales</taxon>
        <taxon>Pinguiochrysidaceae</taxon>
        <taxon>Phaeomonas</taxon>
    </lineage>
</organism>
<feature type="compositionally biased region" description="Gly residues" evidence="1">
    <location>
        <begin position="13"/>
        <end position="26"/>
    </location>
</feature>